<gene>
    <name evidence="4" type="ORF">CTEN210_15337</name>
</gene>
<sequence length="212" mass="24190">MALNLDNKTLTQRLLTKEGQSLGVSARGSLSKSALKLAEFKKSIEEAMKYPDKETSTKVQKIGNDLIREIQLHDLEMKKMALGAEAAKAEMNYYETIGEETQTSITKVKGDIEKLKTKLEHEMKVRKNRLEYEALAKMASDRESSKITKRKLVKEREDITNIEEESRKIQKRLEVKGRQFHLLMQSLSDLKRGTDEDSLRESIVKSAENGDS</sequence>
<dbReference type="AlphaFoldDB" id="A0AAD3HD57"/>
<feature type="compositionally biased region" description="Basic and acidic residues" evidence="3">
    <location>
        <begin position="191"/>
        <end position="203"/>
    </location>
</feature>
<feature type="region of interest" description="Disordered" evidence="3">
    <location>
        <begin position="191"/>
        <end position="212"/>
    </location>
</feature>
<dbReference type="Pfam" id="PF05615">
    <property type="entry name" value="THOC7"/>
    <property type="match status" value="1"/>
</dbReference>
<evidence type="ECO:0000256" key="3">
    <source>
        <dbReference type="SAM" id="MobiDB-lite"/>
    </source>
</evidence>
<protein>
    <submittedName>
        <fullName evidence="4">Uncharacterized protein</fullName>
    </submittedName>
</protein>
<proteinExistence type="predicted"/>
<comment type="caution">
    <text evidence="4">The sequence shown here is derived from an EMBL/GenBank/DDBJ whole genome shotgun (WGS) entry which is preliminary data.</text>
</comment>
<evidence type="ECO:0000313" key="5">
    <source>
        <dbReference type="Proteomes" id="UP001054902"/>
    </source>
</evidence>
<dbReference type="GO" id="GO:0000445">
    <property type="term" value="C:THO complex part of transcription export complex"/>
    <property type="evidence" value="ECO:0007669"/>
    <property type="project" value="InterPro"/>
</dbReference>
<evidence type="ECO:0000256" key="2">
    <source>
        <dbReference type="ARBA" id="ARBA00023242"/>
    </source>
</evidence>
<comment type="subcellular location">
    <subcellularLocation>
        <location evidence="1">Nucleus</location>
    </subcellularLocation>
</comment>
<dbReference type="Proteomes" id="UP001054902">
    <property type="component" value="Unassembled WGS sequence"/>
</dbReference>
<dbReference type="GO" id="GO:0006397">
    <property type="term" value="P:mRNA processing"/>
    <property type="evidence" value="ECO:0007669"/>
    <property type="project" value="InterPro"/>
</dbReference>
<name>A0AAD3HD57_9STRA</name>
<reference evidence="4 5" key="1">
    <citation type="journal article" date="2021" name="Sci. Rep.">
        <title>The genome of the diatom Chaetoceros tenuissimus carries an ancient integrated fragment of an extant virus.</title>
        <authorList>
            <person name="Hongo Y."/>
            <person name="Kimura K."/>
            <person name="Takaki Y."/>
            <person name="Yoshida Y."/>
            <person name="Baba S."/>
            <person name="Kobayashi G."/>
            <person name="Nagasaki K."/>
            <person name="Hano T."/>
            <person name="Tomaru Y."/>
        </authorList>
    </citation>
    <scope>NUCLEOTIDE SEQUENCE [LARGE SCALE GENOMIC DNA]</scope>
    <source>
        <strain evidence="4 5">NIES-3715</strain>
    </source>
</reference>
<organism evidence="4 5">
    <name type="scientific">Chaetoceros tenuissimus</name>
    <dbReference type="NCBI Taxonomy" id="426638"/>
    <lineage>
        <taxon>Eukaryota</taxon>
        <taxon>Sar</taxon>
        <taxon>Stramenopiles</taxon>
        <taxon>Ochrophyta</taxon>
        <taxon>Bacillariophyta</taxon>
        <taxon>Coscinodiscophyceae</taxon>
        <taxon>Chaetocerotophycidae</taxon>
        <taxon>Chaetocerotales</taxon>
        <taxon>Chaetocerotaceae</taxon>
        <taxon>Chaetoceros</taxon>
    </lineage>
</organism>
<dbReference type="InterPro" id="IPR008501">
    <property type="entry name" value="THOC7/Mft1"/>
</dbReference>
<accession>A0AAD3HD57</accession>
<evidence type="ECO:0000313" key="4">
    <source>
        <dbReference type="EMBL" id="GFH58861.1"/>
    </source>
</evidence>
<dbReference type="EMBL" id="BLLK01000062">
    <property type="protein sequence ID" value="GFH58861.1"/>
    <property type="molecule type" value="Genomic_DNA"/>
</dbReference>
<evidence type="ECO:0000256" key="1">
    <source>
        <dbReference type="ARBA" id="ARBA00004123"/>
    </source>
</evidence>
<keyword evidence="2" id="KW-0539">Nucleus</keyword>
<keyword evidence="5" id="KW-1185">Reference proteome</keyword>